<feature type="region of interest" description="Disordered" evidence="1">
    <location>
        <begin position="96"/>
        <end position="121"/>
    </location>
</feature>
<proteinExistence type="predicted"/>
<evidence type="ECO:0000313" key="2">
    <source>
        <dbReference type="EMBL" id="KAI9201300.1"/>
    </source>
</evidence>
<reference evidence="2" key="2">
    <citation type="submission" date="2023-02" db="EMBL/GenBank/DDBJ databases">
        <authorList>
            <person name="Swenson N.G."/>
            <person name="Wegrzyn J.L."/>
            <person name="Mcevoy S.L."/>
        </authorList>
    </citation>
    <scope>NUCLEOTIDE SEQUENCE</scope>
    <source>
        <strain evidence="2">91603</strain>
        <tissue evidence="2">Leaf</tissue>
    </source>
</reference>
<organism evidence="2 3">
    <name type="scientific">Acer negundo</name>
    <name type="common">Box elder</name>
    <dbReference type="NCBI Taxonomy" id="4023"/>
    <lineage>
        <taxon>Eukaryota</taxon>
        <taxon>Viridiplantae</taxon>
        <taxon>Streptophyta</taxon>
        <taxon>Embryophyta</taxon>
        <taxon>Tracheophyta</taxon>
        <taxon>Spermatophyta</taxon>
        <taxon>Magnoliopsida</taxon>
        <taxon>eudicotyledons</taxon>
        <taxon>Gunneridae</taxon>
        <taxon>Pentapetalae</taxon>
        <taxon>rosids</taxon>
        <taxon>malvids</taxon>
        <taxon>Sapindales</taxon>
        <taxon>Sapindaceae</taxon>
        <taxon>Hippocastanoideae</taxon>
        <taxon>Acereae</taxon>
        <taxon>Acer</taxon>
    </lineage>
</organism>
<dbReference type="EMBL" id="JAJSOW010000001">
    <property type="protein sequence ID" value="KAI9201300.1"/>
    <property type="molecule type" value="Genomic_DNA"/>
</dbReference>
<gene>
    <name evidence="2" type="ORF">LWI28_021281</name>
</gene>
<reference evidence="2" key="1">
    <citation type="journal article" date="2022" name="Plant J.">
        <title>Strategies of tolerance reflected in two North American maple genomes.</title>
        <authorList>
            <person name="McEvoy S.L."/>
            <person name="Sezen U.U."/>
            <person name="Trouern-Trend A."/>
            <person name="McMahon S.M."/>
            <person name="Schaberg P.G."/>
            <person name="Yang J."/>
            <person name="Wegrzyn J.L."/>
            <person name="Swenson N.G."/>
        </authorList>
    </citation>
    <scope>NUCLEOTIDE SEQUENCE</scope>
    <source>
        <strain evidence="2">91603</strain>
    </source>
</reference>
<sequence length="135" mass="15604">MASAMEFLDEQEKDEERIYLMEELVKEESINEIEEVGKVGKREKPIIPFPCLISDPCRQVGVLHRCGDEVHTMTDLYNSQTLTDLTEAADFEHLLPLGSRKRQKTRQQMDNEQNTDKEDHGVVLATEQRPAWFNA</sequence>
<accession>A0AAD5P640</accession>
<keyword evidence="3" id="KW-1185">Reference proteome</keyword>
<evidence type="ECO:0000256" key="1">
    <source>
        <dbReference type="SAM" id="MobiDB-lite"/>
    </source>
</evidence>
<dbReference type="Proteomes" id="UP001064489">
    <property type="component" value="Chromosome 9"/>
</dbReference>
<protein>
    <submittedName>
        <fullName evidence="2">Uncharacterized protein</fullName>
    </submittedName>
</protein>
<evidence type="ECO:0000313" key="3">
    <source>
        <dbReference type="Proteomes" id="UP001064489"/>
    </source>
</evidence>
<comment type="caution">
    <text evidence="2">The sequence shown here is derived from an EMBL/GenBank/DDBJ whole genome shotgun (WGS) entry which is preliminary data.</text>
</comment>
<dbReference type="AlphaFoldDB" id="A0AAD5P640"/>
<name>A0AAD5P640_ACENE</name>